<organism evidence="2 3">
    <name type="scientific">Paramecium pentaurelia</name>
    <dbReference type="NCBI Taxonomy" id="43138"/>
    <lineage>
        <taxon>Eukaryota</taxon>
        <taxon>Sar</taxon>
        <taxon>Alveolata</taxon>
        <taxon>Ciliophora</taxon>
        <taxon>Intramacronucleata</taxon>
        <taxon>Oligohymenophorea</taxon>
        <taxon>Peniculida</taxon>
        <taxon>Parameciidae</taxon>
        <taxon>Paramecium</taxon>
    </lineage>
</organism>
<name>A0A8S1STZ1_9CILI</name>
<protein>
    <submittedName>
        <fullName evidence="2">Uncharacterized protein</fullName>
    </submittedName>
</protein>
<dbReference type="Proteomes" id="UP000689195">
    <property type="component" value="Unassembled WGS sequence"/>
</dbReference>
<evidence type="ECO:0000313" key="2">
    <source>
        <dbReference type="EMBL" id="CAD8143410.1"/>
    </source>
</evidence>
<accession>A0A8S1STZ1</accession>
<feature type="compositionally biased region" description="Basic and acidic residues" evidence="1">
    <location>
        <begin position="131"/>
        <end position="144"/>
    </location>
</feature>
<reference evidence="2" key="1">
    <citation type="submission" date="2021-01" db="EMBL/GenBank/DDBJ databases">
        <authorList>
            <consortium name="Genoscope - CEA"/>
            <person name="William W."/>
        </authorList>
    </citation>
    <scope>NUCLEOTIDE SEQUENCE</scope>
</reference>
<evidence type="ECO:0000256" key="1">
    <source>
        <dbReference type="SAM" id="MobiDB-lite"/>
    </source>
</evidence>
<keyword evidence="3" id="KW-1185">Reference proteome</keyword>
<proteinExistence type="predicted"/>
<dbReference type="AlphaFoldDB" id="A0A8S1STZ1"/>
<evidence type="ECO:0000313" key="3">
    <source>
        <dbReference type="Proteomes" id="UP000689195"/>
    </source>
</evidence>
<feature type="region of interest" description="Disordered" evidence="1">
    <location>
        <begin position="131"/>
        <end position="175"/>
    </location>
</feature>
<comment type="caution">
    <text evidence="2">The sequence shown here is derived from an EMBL/GenBank/DDBJ whole genome shotgun (WGS) entry which is preliminary data.</text>
</comment>
<gene>
    <name evidence="2" type="ORF">PPENT_87.1.T0120215</name>
</gene>
<sequence>MQIKLRNYHYNGSIFKCRVPQFKIRILNLSQNKVQTSSQKYQNEKPTPSSISKVTNYEKIKKISMSLEVRNQNYTYKQPILYYCDINQDSIPWNQKQAKITKRIIPQQLKAEENKLQLDNIEIGQQFKRFSERYNDSQRSKDTTQIKQQSQSKAKSKDLDIEPKGWTNRSSHSLL</sequence>
<dbReference type="EMBL" id="CAJJDO010000012">
    <property type="protein sequence ID" value="CAD8143410.1"/>
    <property type="molecule type" value="Genomic_DNA"/>
</dbReference>
<dbReference type="OrthoDB" id="300018at2759"/>